<feature type="compositionally biased region" description="Basic and acidic residues" evidence="10">
    <location>
        <begin position="50"/>
        <end position="73"/>
    </location>
</feature>
<evidence type="ECO:0000256" key="9">
    <source>
        <dbReference type="ARBA" id="ARBA00045771"/>
    </source>
</evidence>
<evidence type="ECO:0000256" key="3">
    <source>
        <dbReference type="ARBA" id="ARBA00010494"/>
    </source>
</evidence>
<dbReference type="AlphaFoldDB" id="A0A482WKF0"/>
<comment type="similarity">
    <text evidence="3">Belongs to the MDM1 family.</text>
</comment>
<dbReference type="Proteomes" id="UP000291343">
    <property type="component" value="Unassembled WGS sequence"/>
</dbReference>
<evidence type="ECO:0000313" key="11">
    <source>
        <dbReference type="EMBL" id="RZF33671.1"/>
    </source>
</evidence>
<protein>
    <recommendedName>
        <fullName evidence="4">Nuclear protein MDM1</fullName>
    </recommendedName>
</protein>
<organism evidence="11 12">
    <name type="scientific">Laodelphax striatellus</name>
    <name type="common">Small brown planthopper</name>
    <name type="synonym">Delphax striatella</name>
    <dbReference type="NCBI Taxonomy" id="195883"/>
    <lineage>
        <taxon>Eukaryota</taxon>
        <taxon>Metazoa</taxon>
        <taxon>Ecdysozoa</taxon>
        <taxon>Arthropoda</taxon>
        <taxon>Hexapoda</taxon>
        <taxon>Insecta</taxon>
        <taxon>Pterygota</taxon>
        <taxon>Neoptera</taxon>
        <taxon>Paraneoptera</taxon>
        <taxon>Hemiptera</taxon>
        <taxon>Auchenorrhyncha</taxon>
        <taxon>Fulgoroidea</taxon>
        <taxon>Delphacidae</taxon>
        <taxon>Criomorphinae</taxon>
        <taxon>Laodelphax</taxon>
    </lineage>
</organism>
<keyword evidence="12" id="KW-1185">Reference proteome</keyword>
<evidence type="ECO:0000256" key="10">
    <source>
        <dbReference type="SAM" id="MobiDB-lite"/>
    </source>
</evidence>
<keyword evidence="5" id="KW-0963">Cytoplasm</keyword>
<feature type="region of interest" description="Disordered" evidence="10">
    <location>
        <begin position="791"/>
        <end position="816"/>
    </location>
</feature>
<dbReference type="GO" id="GO:0046600">
    <property type="term" value="P:negative regulation of centriole replication"/>
    <property type="evidence" value="ECO:0007669"/>
    <property type="project" value="InterPro"/>
</dbReference>
<reference evidence="11 12" key="1">
    <citation type="journal article" date="2017" name="Gigascience">
        <title>Genome sequence of the small brown planthopper, Laodelphax striatellus.</title>
        <authorList>
            <person name="Zhu J."/>
            <person name="Jiang F."/>
            <person name="Wang X."/>
            <person name="Yang P."/>
            <person name="Bao Y."/>
            <person name="Zhao W."/>
            <person name="Wang W."/>
            <person name="Lu H."/>
            <person name="Wang Q."/>
            <person name="Cui N."/>
            <person name="Li J."/>
            <person name="Chen X."/>
            <person name="Luo L."/>
            <person name="Yu J."/>
            <person name="Kang L."/>
            <person name="Cui F."/>
        </authorList>
    </citation>
    <scope>NUCLEOTIDE SEQUENCE [LARGE SCALE GENOMIC DNA]</scope>
    <source>
        <strain evidence="11">Lst14</strain>
    </source>
</reference>
<keyword evidence="7" id="KW-0206">Cytoskeleton</keyword>
<dbReference type="PANTHER" id="PTHR32078:SF1">
    <property type="entry name" value="NUCLEAR PROTEIN MDM1"/>
    <property type="match status" value="1"/>
</dbReference>
<feature type="compositionally biased region" description="Low complexity" evidence="10">
    <location>
        <begin position="115"/>
        <end position="127"/>
    </location>
</feature>
<dbReference type="GO" id="GO:0008017">
    <property type="term" value="F:microtubule binding"/>
    <property type="evidence" value="ECO:0007669"/>
    <property type="project" value="InterPro"/>
</dbReference>
<dbReference type="OrthoDB" id="9999940at2759"/>
<keyword evidence="6" id="KW-0493">Microtubule</keyword>
<dbReference type="Pfam" id="PF15501">
    <property type="entry name" value="MDM1"/>
    <property type="match status" value="1"/>
</dbReference>
<evidence type="ECO:0000256" key="1">
    <source>
        <dbReference type="ARBA" id="ARBA00004114"/>
    </source>
</evidence>
<evidence type="ECO:0000256" key="2">
    <source>
        <dbReference type="ARBA" id="ARBA00004123"/>
    </source>
</evidence>
<dbReference type="InterPro" id="IPR029136">
    <property type="entry name" value="MDM1"/>
</dbReference>
<dbReference type="FunCoup" id="A0A482WKF0">
    <property type="interactions" value="2"/>
</dbReference>
<dbReference type="GO" id="GO:0005874">
    <property type="term" value="C:microtubule"/>
    <property type="evidence" value="ECO:0007669"/>
    <property type="project" value="UniProtKB-KW"/>
</dbReference>
<evidence type="ECO:0000256" key="7">
    <source>
        <dbReference type="ARBA" id="ARBA00023212"/>
    </source>
</evidence>
<gene>
    <name evidence="11" type="ORF">LSTR_LSTR007049</name>
</gene>
<dbReference type="GO" id="GO:0005814">
    <property type="term" value="C:centriole"/>
    <property type="evidence" value="ECO:0007669"/>
    <property type="project" value="UniProtKB-SubCell"/>
</dbReference>
<comment type="caution">
    <text evidence="11">The sequence shown here is derived from an EMBL/GenBank/DDBJ whole genome shotgun (WGS) entry which is preliminary data.</text>
</comment>
<name>A0A482WKF0_LAOST</name>
<sequence>MIGTFWNLCSACPSMPVDKLHSEYRSTYRWHEYTGPRQDVIKHAPQPVADDSRSIAARADEDHPQPRDGHGEDTWPPSSDAKITDIGTGIEPAFPRRKKNPALAHRTHEILATSDGCASDDSAADTANLDRARSGERGGARQTRRSKSEGPPVGGQGGPPVQSEYRLRYGAAAGLSPRARARPRVSRSDSDPCRFDKDTDQLVMIAYLPDNNNQCSTPTAGVFKSAVNRISTEYRLQFAWPRGGGGGGGPSEDHMDGEGGTAGPPRKSLSMGAIKPAGGHIVPTHKKRPVEDTKTAELEPLVSMKNDTIDNDDGEEKIQEESISKEEKPLLRNEFNTEYTKKFRPFSQYNYVEGKFKPKAKEPEQFLAGLQPEDSWYQEVLELRRKAGEYKHRGWGTELVPQHIAELYNKQITLWEQVSRRSSLSALSLASTTPKLISKEEKDKENNKKSSPTKTMSARHSPIKPFSIYDKPSATYKKMEKYDDNKKDKRSRKEANALRRQNLERSGGGRSQSVGPTATFTEKSLSTSPKRTKVPATNKSQQNGPVVTASAAAAERRPRPTTLTTTAPSRTKSCSGSIKVNDSKVKPPITVSPAAATATAKNKTLDKKKRKEQIEEPERERVVKSPPEPTRVKSPEQILMRSPEPVNWTVPLDTGKTFTVTQNVHEGELVGRPHSEVKPWTAATVLPPPAPQSAPPQLEEHPSGELLLLLASANHRLSFAETASSLTSVTPSLAPTPTPLPDEDISQYMNLDFEDMERLALESCLEESSEKSPGETSSHLKETFKTLPFTSLRRSSMPSIQEHDNELKTLQPSKSRSFSSNLQIPLEYSTMLVCTPGMSALSDAVPFTQMTESVIDQNPTVS</sequence>
<feature type="region of interest" description="Disordered" evidence="10">
    <location>
        <begin position="38"/>
        <end position="102"/>
    </location>
</feature>
<feature type="region of interest" description="Disordered" evidence="10">
    <location>
        <begin position="241"/>
        <end position="265"/>
    </location>
</feature>
<feature type="compositionally biased region" description="Basic and acidic residues" evidence="10">
    <location>
        <begin position="477"/>
        <end position="503"/>
    </location>
</feature>
<feature type="region of interest" description="Disordered" evidence="10">
    <location>
        <begin position="115"/>
        <end position="194"/>
    </location>
</feature>
<dbReference type="PANTHER" id="PTHR32078">
    <property type="entry name" value="NUCLEAR PROTEIN MDM1"/>
    <property type="match status" value="1"/>
</dbReference>
<feature type="compositionally biased region" description="Basic and acidic residues" evidence="10">
    <location>
        <begin position="768"/>
        <end position="784"/>
    </location>
</feature>
<feature type="compositionally biased region" description="Basic and acidic residues" evidence="10">
    <location>
        <begin position="612"/>
        <end position="623"/>
    </location>
</feature>
<comment type="subcellular location">
    <subcellularLocation>
        <location evidence="1">Cytoplasm</location>
        <location evidence="1">Cytoskeleton</location>
        <location evidence="1">Microtubule organizing center</location>
        <location evidence="1">Centrosome</location>
        <location evidence="1">Centriole</location>
    </subcellularLocation>
    <subcellularLocation>
        <location evidence="2">Nucleus</location>
    </subcellularLocation>
</comment>
<evidence type="ECO:0000256" key="8">
    <source>
        <dbReference type="ARBA" id="ARBA00023242"/>
    </source>
</evidence>
<feature type="region of interest" description="Disordered" evidence="10">
    <location>
        <begin position="423"/>
        <end position="652"/>
    </location>
</feature>
<dbReference type="EMBL" id="QKKF02033617">
    <property type="protein sequence ID" value="RZF33671.1"/>
    <property type="molecule type" value="Genomic_DNA"/>
</dbReference>
<feature type="compositionally biased region" description="Polar residues" evidence="10">
    <location>
        <begin position="511"/>
        <end position="544"/>
    </location>
</feature>
<feature type="region of interest" description="Disordered" evidence="10">
    <location>
        <begin position="765"/>
        <end position="784"/>
    </location>
</feature>
<proteinExistence type="inferred from homology"/>
<evidence type="ECO:0000256" key="5">
    <source>
        <dbReference type="ARBA" id="ARBA00022490"/>
    </source>
</evidence>
<evidence type="ECO:0000256" key="6">
    <source>
        <dbReference type="ARBA" id="ARBA00022701"/>
    </source>
</evidence>
<evidence type="ECO:0000313" key="12">
    <source>
        <dbReference type="Proteomes" id="UP000291343"/>
    </source>
</evidence>
<dbReference type="GO" id="GO:0005634">
    <property type="term" value="C:nucleus"/>
    <property type="evidence" value="ECO:0007669"/>
    <property type="project" value="UniProtKB-SubCell"/>
</dbReference>
<dbReference type="InParanoid" id="A0A482WKF0"/>
<feature type="compositionally biased region" description="Basic and acidic residues" evidence="10">
    <location>
        <begin position="437"/>
        <end position="448"/>
    </location>
</feature>
<feature type="compositionally biased region" description="Low complexity" evidence="10">
    <location>
        <begin position="560"/>
        <end position="571"/>
    </location>
</feature>
<keyword evidence="8" id="KW-0539">Nucleus</keyword>
<evidence type="ECO:0000256" key="4">
    <source>
        <dbReference type="ARBA" id="ARBA00013508"/>
    </source>
</evidence>
<accession>A0A482WKF0</accession>
<comment type="function">
    <text evidence="9">Microtubule-binding protein that negatively regulates centriole duplication. Binds to and stabilizes microtubules.</text>
</comment>
<feature type="compositionally biased region" description="Basic and acidic residues" evidence="10">
    <location>
        <begin position="128"/>
        <end position="139"/>
    </location>
</feature>